<sequence length="86" mass="9601">MIVSLAWVVMVNVSKKDKIHGLLVVPANLGTNPQVSKHQIKKPPEVAVFFMARKPIHIKFACGGRYNLLDLAQPVITHKYQVLEQG</sequence>
<keyword evidence="2" id="KW-1185">Reference proteome</keyword>
<evidence type="ECO:0000313" key="2">
    <source>
        <dbReference type="Proteomes" id="UP000198814"/>
    </source>
</evidence>
<dbReference type="EMBL" id="FODO01000005">
    <property type="protein sequence ID" value="SEO17160.1"/>
    <property type="molecule type" value="Genomic_DNA"/>
</dbReference>
<organism evidence="1 2">
    <name type="scientific">Nitrosomonas oligotropha</name>
    <dbReference type="NCBI Taxonomy" id="42354"/>
    <lineage>
        <taxon>Bacteria</taxon>
        <taxon>Pseudomonadati</taxon>
        <taxon>Pseudomonadota</taxon>
        <taxon>Betaproteobacteria</taxon>
        <taxon>Nitrosomonadales</taxon>
        <taxon>Nitrosomonadaceae</taxon>
        <taxon>Nitrosomonas</taxon>
    </lineage>
</organism>
<dbReference type="AlphaFoldDB" id="A0A1H8MIQ5"/>
<name>A0A1H8MIQ5_9PROT</name>
<evidence type="ECO:0000313" key="1">
    <source>
        <dbReference type="EMBL" id="SEO17160.1"/>
    </source>
</evidence>
<gene>
    <name evidence="1" type="ORF">SAMN05216333_105106</name>
</gene>
<protein>
    <submittedName>
        <fullName evidence="1">Uncharacterized protein</fullName>
    </submittedName>
</protein>
<accession>A0A1H8MIQ5</accession>
<dbReference type="Proteomes" id="UP000198814">
    <property type="component" value="Unassembled WGS sequence"/>
</dbReference>
<proteinExistence type="predicted"/>
<reference evidence="2" key="1">
    <citation type="submission" date="2016-10" db="EMBL/GenBank/DDBJ databases">
        <authorList>
            <person name="Varghese N."/>
            <person name="Submissions S."/>
        </authorList>
    </citation>
    <scope>NUCLEOTIDE SEQUENCE [LARGE SCALE GENOMIC DNA]</scope>
    <source>
        <strain evidence="2">Nm76</strain>
    </source>
</reference>